<dbReference type="InterPro" id="IPR036291">
    <property type="entry name" value="NAD(P)-bd_dom_sf"/>
</dbReference>
<dbReference type="PROSITE" id="PS00166">
    <property type="entry name" value="ENOYL_COA_HYDRATASE"/>
    <property type="match status" value="1"/>
</dbReference>
<feature type="domain" description="3-hydroxyacyl-CoA dehydrogenase NAD binding" evidence="9">
    <location>
        <begin position="280"/>
        <end position="440"/>
    </location>
</feature>
<dbReference type="Gene3D" id="3.90.226.10">
    <property type="entry name" value="2-enoyl-CoA Hydratase, Chain A, domain 1"/>
    <property type="match status" value="1"/>
</dbReference>
<dbReference type="SUPFAM" id="SSF52096">
    <property type="entry name" value="ClpP/crotonase"/>
    <property type="match status" value="1"/>
</dbReference>
<comment type="caution">
    <text evidence="10">The sequence shown here is derived from an EMBL/GenBank/DDBJ whole genome shotgun (WGS) entry which is preliminary data.</text>
</comment>
<dbReference type="Gene3D" id="3.40.50.720">
    <property type="entry name" value="NAD(P)-binding Rossmann-like Domain"/>
    <property type="match status" value="1"/>
</dbReference>
<dbReference type="AlphaFoldDB" id="A0A853BAL3"/>
<reference evidence="10 11" key="1">
    <citation type="submission" date="2020-07" db="EMBL/GenBank/DDBJ databases">
        <title>Sequencing the genomes of 1000 actinobacteria strains.</title>
        <authorList>
            <person name="Klenk H.-P."/>
        </authorList>
    </citation>
    <scope>NUCLEOTIDE SEQUENCE [LARGE SCALE GENOMIC DNA]</scope>
    <source>
        <strain evidence="10 11">DSM 104006</strain>
    </source>
</reference>
<evidence type="ECO:0000256" key="3">
    <source>
        <dbReference type="ARBA" id="ARBA00023235"/>
    </source>
</evidence>
<dbReference type="EMBL" id="JACCFK010000002">
    <property type="protein sequence ID" value="NYI91825.1"/>
    <property type="molecule type" value="Genomic_DNA"/>
</dbReference>
<dbReference type="EC" id="4.2.1.17" evidence="2"/>
<dbReference type="RefSeq" id="WP_179776151.1">
    <property type="nucleotide sequence ID" value="NZ_JACCFK010000002.1"/>
</dbReference>
<evidence type="ECO:0000313" key="10">
    <source>
        <dbReference type="EMBL" id="NYI91825.1"/>
    </source>
</evidence>
<dbReference type="Pfam" id="PF02737">
    <property type="entry name" value="3HCDH_N"/>
    <property type="match status" value="1"/>
</dbReference>
<evidence type="ECO:0000256" key="2">
    <source>
        <dbReference type="ARBA" id="ARBA00012076"/>
    </source>
</evidence>
<feature type="compositionally biased region" description="Basic and acidic residues" evidence="8">
    <location>
        <begin position="576"/>
        <end position="587"/>
    </location>
</feature>
<comment type="catalytic activity">
    <reaction evidence="6">
        <text>a (3S)-3-hydroxyacyl-CoA + NAD(+) = a 3-oxoacyl-CoA + NADH + H(+)</text>
        <dbReference type="Rhea" id="RHEA:22432"/>
        <dbReference type="ChEBI" id="CHEBI:15378"/>
        <dbReference type="ChEBI" id="CHEBI:57318"/>
        <dbReference type="ChEBI" id="CHEBI:57540"/>
        <dbReference type="ChEBI" id="CHEBI:57945"/>
        <dbReference type="ChEBI" id="CHEBI:90726"/>
        <dbReference type="EC" id="1.1.1.35"/>
    </reaction>
</comment>
<keyword evidence="10" id="KW-0560">Oxidoreductase</keyword>
<comment type="similarity">
    <text evidence="7">Belongs to the enoyl-CoA hydratase/isomerase family.</text>
</comment>
<dbReference type="InterPro" id="IPR006176">
    <property type="entry name" value="3-OHacyl-CoA_DH_NAD-bd"/>
</dbReference>
<keyword evidence="5" id="KW-0511">Multifunctional enzyme</keyword>
<sequence>MDGVAVVRIDNPPVNASTAAVRAGLLSAVRAAARDDAVTSVVLIGTGNTFVTGSDLREFDGPLPRPQLPEVTAAIEVCAKPVVAAMAGPVLGGGFELALACDARVAARSTSVGLPEVGLGMLPGAGGTQRLPRLVGMARALHLVCSGERLAAGQAREAGIVDALAEEDLLGAAMAFARTAVKRNLLDRPVVADPPGSVEEAVRRALAAGEGRPQVVAATGAVLMSGAVPARIALAHERAEFDRLRTSGEARALRHLFFAERSATREHRWHRTSTGHTQPIAVIGAGAQGVGIARTLLRTGHSVVLVDTSREGRDRGTTAPEAGQRTGSITTTTELGDASHCGLVIDSIVDDLGAVKKRVLHDLGELLPTHTVIASHPCDLGLDELAGEVPEPSRVVGMHFVPPVHATGVVEVVRGARTSPATIARAVDLIRAMGKVPVVSAAGAGSLGGRVWRAYRTQCDNMLAEGAPGDQINRALRAFGMATGPFEGNGVVVDGGARRPFTDEEIVRRAVLAMANEATRLVDAGIATRASDVDLLMTLGYGFPRHHGGPAFWAAVATEKPTDPSDAPGAGSLGADRGRPQERADGA</sequence>
<dbReference type="GO" id="GO:0004300">
    <property type="term" value="F:enoyl-CoA hydratase activity"/>
    <property type="evidence" value="ECO:0007669"/>
    <property type="project" value="UniProtKB-EC"/>
</dbReference>
<dbReference type="GO" id="GO:0003857">
    <property type="term" value="F:(3S)-3-hydroxyacyl-CoA dehydrogenase (NAD+) activity"/>
    <property type="evidence" value="ECO:0007669"/>
    <property type="project" value="UniProtKB-EC"/>
</dbReference>
<dbReference type="Gene3D" id="1.10.1040.50">
    <property type="match status" value="2"/>
</dbReference>
<evidence type="ECO:0000259" key="9">
    <source>
        <dbReference type="Pfam" id="PF02737"/>
    </source>
</evidence>
<dbReference type="CDD" id="cd06558">
    <property type="entry name" value="crotonase-like"/>
    <property type="match status" value="1"/>
</dbReference>
<keyword evidence="11" id="KW-1185">Reference proteome</keyword>
<comment type="similarity">
    <text evidence="1">In the N-terminal section; belongs to the enoyl-CoA hydratase/isomerase family.</text>
</comment>
<dbReference type="GO" id="GO:0006631">
    <property type="term" value="P:fatty acid metabolic process"/>
    <property type="evidence" value="ECO:0007669"/>
    <property type="project" value="InterPro"/>
</dbReference>
<evidence type="ECO:0000313" key="11">
    <source>
        <dbReference type="Proteomes" id="UP000549616"/>
    </source>
</evidence>
<dbReference type="GO" id="GO:0070403">
    <property type="term" value="F:NAD+ binding"/>
    <property type="evidence" value="ECO:0007669"/>
    <property type="project" value="InterPro"/>
</dbReference>
<feature type="region of interest" description="Disordered" evidence="8">
    <location>
        <begin position="557"/>
        <end position="587"/>
    </location>
</feature>
<dbReference type="InterPro" id="IPR008927">
    <property type="entry name" value="6-PGluconate_DH-like_C_sf"/>
</dbReference>
<dbReference type="GO" id="GO:0016853">
    <property type="term" value="F:isomerase activity"/>
    <property type="evidence" value="ECO:0007669"/>
    <property type="project" value="UniProtKB-KW"/>
</dbReference>
<evidence type="ECO:0000256" key="8">
    <source>
        <dbReference type="SAM" id="MobiDB-lite"/>
    </source>
</evidence>
<dbReference type="SUPFAM" id="SSF48179">
    <property type="entry name" value="6-phosphogluconate dehydrogenase C-terminal domain-like"/>
    <property type="match status" value="1"/>
</dbReference>
<keyword evidence="3" id="KW-0413">Isomerase</keyword>
<evidence type="ECO:0000256" key="6">
    <source>
        <dbReference type="ARBA" id="ARBA00049556"/>
    </source>
</evidence>
<evidence type="ECO:0000256" key="7">
    <source>
        <dbReference type="RuleBase" id="RU003707"/>
    </source>
</evidence>
<dbReference type="InterPro" id="IPR001753">
    <property type="entry name" value="Enoyl-CoA_hydra/iso"/>
</dbReference>
<dbReference type="PANTHER" id="PTHR23309">
    <property type="entry name" value="3-HYDROXYACYL-COA DEHYROGENASE"/>
    <property type="match status" value="1"/>
</dbReference>
<name>A0A853BAL3_9PSEU</name>
<keyword evidence="4" id="KW-0456">Lyase</keyword>
<accession>A0A853BAL3</accession>
<evidence type="ECO:0000256" key="5">
    <source>
        <dbReference type="ARBA" id="ARBA00023268"/>
    </source>
</evidence>
<dbReference type="Pfam" id="PF00378">
    <property type="entry name" value="ECH_1"/>
    <property type="match status" value="1"/>
</dbReference>
<evidence type="ECO:0000256" key="4">
    <source>
        <dbReference type="ARBA" id="ARBA00023239"/>
    </source>
</evidence>
<dbReference type="Proteomes" id="UP000549616">
    <property type="component" value="Unassembled WGS sequence"/>
</dbReference>
<dbReference type="InterPro" id="IPR029045">
    <property type="entry name" value="ClpP/crotonase-like_dom_sf"/>
</dbReference>
<gene>
    <name evidence="10" type="ORF">HNR02_005200</name>
</gene>
<dbReference type="PANTHER" id="PTHR23309:SF49">
    <property type="entry name" value="PEROXISOMAL BIFUNCTIONAL ENZYME"/>
    <property type="match status" value="1"/>
</dbReference>
<dbReference type="SUPFAM" id="SSF51735">
    <property type="entry name" value="NAD(P)-binding Rossmann-fold domains"/>
    <property type="match status" value="1"/>
</dbReference>
<dbReference type="InterPro" id="IPR018376">
    <property type="entry name" value="Enoyl-CoA_hyd/isom_CS"/>
</dbReference>
<evidence type="ECO:0000256" key="1">
    <source>
        <dbReference type="ARBA" id="ARBA00008750"/>
    </source>
</evidence>
<organism evidence="10 11">
    <name type="scientific">Amycolatopsis endophytica</name>
    <dbReference type="NCBI Taxonomy" id="860233"/>
    <lineage>
        <taxon>Bacteria</taxon>
        <taxon>Bacillati</taxon>
        <taxon>Actinomycetota</taxon>
        <taxon>Actinomycetes</taxon>
        <taxon>Pseudonocardiales</taxon>
        <taxon>Pseudonocardiaceae</taxon>
        <taxon>Amycolatopsis</taxon>
    </lineage>
</organism>
<proteinExistence type="inferred from homology"/>
<protein>
    <recommendedName>
        <fullName evidence="2">enoyl-CoA hydratase</fullName>
        <ecNumber evidence="2">4.2.1.17</ecNumber>
    </recommendedName>
</protein>